<reference evidence="2" key="1">
    <citation type="submission" date="2022-05" db="EMBL/GenBank/DDBJ databases">
        <authorList>
            <person name="Sun X."/>
        </authorList>
    </citation>
    <scope>NUCLEOTIDE SEQUENCE</scope>
    <source>
        <strain evidence="2">Ai-910</strain>
    </source>
</reference>
<sequence>MHTILIRCLSPRVILAITFLSLTLNASTGNYPQWNFHFPLSNPTTISGSFGEIRTGHFHAGIDFTTDQRTGFPITAIDDGYVIRIAVSPTGYGKAVYIAHPNGYTSVYAHCEWFSDKIDAIVTELQYQKKSFALDVNFQPGEIPVKRGELIALSGNSGGSGGPHLHFEVRETDGERPINPHFFEMPVTDETPPVIEAIRIYPLDEGSTINGSSQPLYIPAVFHDGRYHLKGNPDIMVSGTIGVGVQTIDYAGENWRRNGIYTIKLMVNSSQWFMSSMDGFHFHETRYVNSHIDYAFRKSTGKTIQKSFVDENNRLPIYTTTPERGRIQTQPGKSYDLEYDIADPYGNISRLSFKMKGIEADPEATKGAEQHLLYIDPFNPYFISMDNFKARFPANSFYTKVPAVFELIPGNGIGIGTYFKVLSEDVPVHNYFDITIPIPDEYKGVKGLTGASISKGKLSYAGGKVEDGNMKIRTREAGIYCLAIDTVPPTIKLVGAPAGMDYSNNEKISIEIKDDFSGIDSYNCYINGEWMLFDYDLKSNRLNGFFRNLRIKPGVPQVLEVQISDKVGNKSSLTVEFKYK</sequence>
<reference evidence="2" key="2">
    <citation type="submission" date="2022-06" db="EMBL/GenBank/DDBJ databases">
        <title>Xiashengella guii gen. nov. sp. nov., a bacterium isolated form anaerobic digestion tank.</title>
        <authorList>
            <person name="Huang H."/>
        </authorList>
    </citation>
    <scope>NUCLEOTIDE SEQUENCE</scope>
    <source>
        <strain evidence="2">Ai-910</strain>
    </source>
</reference>
<dbReference type="GO" id="GO:0004222">
    <property type="term" value="F:metalloendopeptidase activity"/>
    <property type="evidence" value="ECO:0007669"/>
    <property type="project" value="TreeGrafter"/>
</dbReference>
<protein>
    <submittedName>
        <fullName evidence="2">M23 family metallopeptidase</fullName>
    </submittedName>
</protein>
<dbReference type="PANTHER" id="PTHR21666">
    <property type="entry name" value="PEPTIDASE-RELATED"/>
    <property type="match status" value="1"/>
</dbReference>
<feature type="domain" description="M23ase beta-sheet core" evidence="1">
    <location>
        <begin position="58"/>
        <end position="115"/>
    </location>
</feature>
<dbReference type="CDD" id="cd12797">
    <property type="entry name" value="M23_peptidase"/>
    <property type="match status" value="1"/>
</dbReference>
<evidence type="ECO:0000313" key="3">
    <source>
        <dbReference type="Proteomes" id="UP001056426"/>
    </source>
</evidence>
<proteinExistence type="predicted"/>
<dbReference type="Gene3D" id="2.70.70.10">
    <property type="entry name" value="Glucose Permease (Domain IIA)"/>
    <property type="match status" value="1"/>
</dbReference>
<name>A0A9J6ZSP1_9BACT</name>
<dbReference type="RefSeq" id="WP_250724959.1">
    <property type="nucleotide sequence ID" value="NZ_CP098400.1"/>
</dbReference>
<dbReference type="KEGG" id="alkq:M9189_04520"/>
<accession>A0A9J6ZSP1</accession>
<dbReference type="PANTHER" id="PTHR21666:SF285">
    <property type="entry name" value="M23 FAMILY METALLOPEPTIDASE"/>
    <property type="match status" value="1"/>
</dbReference>
<gene>
    <name evidence="2" type="ORF">M9189_04520</name>
</gene>
<organism evidence="2 3">
    <name type="scientific">Xiashengella succiniciproducens</name>
    <dbReference type="NCBI Taxonomy" id="2949635"/>
    <lineage>
        <taxon>Bacteria</taxon>
        <taxon>Pseudomonadati</taxon>
        <taxon>Bacteroidota</taxon>
        <taxon>Bacteroidia</taxon>
        <taxon>Marinilabiliales</taxon>
        <taxon>Marinilabiliaceae</taxon>
        <taxon>Xiashengella</taxon>
    </lineage>
</organism>
<dbReference type="SUPFAM" id="SSF51261">
    <property type="entry name" value="Duplicated hybrid motif"/>
    <property type="match status" value="1"/>
</dbReference>
<keyword evidence="3" id="KW-1185">Reference proteome</keyword>
<evidence type="ECO:0000259" key="1">
    <source>
        <dbReference type="Pfam" id="PF01551"/>
    </source>
</evidence>
<dbReference type="InterPro" id="IPR050570">
    <property type="entry name" value="Cell_wall_metabolism_enzyme"/>
</dbReference>
<dbReference type="Pfam" id="PF01551">
    <property type="entry name" value="Peptidase_M23"/>
    <property type="match status" value="1"/>
</dbReference>
<evidence type="ECO:0000313" key="2">
    <source>
        <dbReference type="EMBL" id="URW80614.1"/>
    </source>
</evidence>
<dbReference type="InterPro" id="IPR011055">
    <property type="entry name" value="Dup_hybrid_motif"/>
</dbReference>
<dbReference type="EMBL" id="CP098400">
    <property type="protein sequence ID" value="URW80614.1"/>
    <property type="molecule type" value="Genomic_DNA"/>
</dbReference>
<dbReference type="Proteomes" id="UP001056426">
    <property type="component" value="Chromosome"/>
</dbReference>
<dbReference type="InterPro" id="IPR016047">
    <property type="entry name" value="M23ase_b-sheet_dom"/>
</dbReference>
<dbReference type="AlphaFoldDB" id="A0A9J6ZSP1"/>